<organism evidence="1 2">
    <name type="scientific">Variovorax boronicumulans</name>
    <dbReference type="NCBI Taxonomy" id="436515"/>
    <lineage>
        <taxon>Bacteria</taxon>
        <taxon>Pseudomonadati</taxon>
        <taxon>Pseudomonadota</taxon>
        <taxon>Betaproteobacteria</taxon>
        <taxon>Burkholderiales</taxon>
        <taxon>Comamonadaceae</taxon>
        <taxon>Variovorax</taxon>
    </lineage>
</organism>
<accession>A0A250DML7</accession>
<dbReference type="KEGG" id="vbo:CKY39_19620"/>
<dbReference type="Proteomes" id="UP000217154">
    <property type="component" value="Chromosome"/>
</dbReference>
<dbReference type="Pfam" id="PF11367">
    <property type="entry name" value="Tail_completion_gp17"/>
    <property type="match status" value="1"/>
</dbReference>
<evidence type="ECO:0000313" key="1">
    <source>
        <dbReference type="EMBL" id="ATA55173.1"/>
    </source>
</evidence>
<evidence type="ECO:0008006" key="3">
    <source>
        <dbReference type="Google" id="ProtNLM"/>
    </source>
</evidence>
<proteinExistence type="predicted"/>
<reference evidence="1 2" key="1">
    <citation type="submission" date="2017-09" db="EMBL/GenBank/DDBJ databases">
        <title>The diverse metabolic capabilities of V. boronicumulans make it an excellent choice for continued studies on novel biodegradation.</title>
        <authorList>
            <person name="Sun S."/>
        </authorList>
    </citation>
    <scope>NUCLEOTIDE SEQUENCE [LARGE SCALE GENOMIC DNA]</scope>
    <source>
        <strain evidence="1 2">J1</strain>
    </source>
</reference>
<sequence length="119" mass="12728">MTVEADLIARLAPIFGERVYATNAPEGVQAPYATYQQAGGVPVAFLERQSMPSKKNGRFQINTWAETKAEVAALALQVEAAVVLATAFQAEALGGPIDVDGSLVDLFGQQQDFSIWSAR</sequence>
<dbReference type="EMBL" id="CP023284">
    <property type="protein sequence ID" value="ATA55173.1"/>
    <property type="molecule type" value="Genomic_DNA"/>
</dbReference>
<name>A0A250DML7_9BURK</name>
<evidence type="ECO:0000313" key="2">
    <source>
        <dbReference type="Proteomes" id="UP000217154"/>
    </source>
</evidence>
<dbReference type="InterPro" id="IPR021508">
    <property type="entry name" value="Gp17-like"/>
</dbReference>
<dbReference type="AlphaFoldDB" id="A0A250DML7"/>
<dbReference type="RefSeq" id="WP_095745584.1">
    <property type="nucleotide sequence ID" value="NZ_CP023284.1"/>
</dbReference>
<protein>
    <recommendedName>
        <fullName evidence="3">DUF3168 domain-containing protein</fullName>
    </recommendedName>
</protein>
<gene>
    <name evidence="1" type="ORF">CKY39_19620</name>
</gene>